<accession>A0ACC2R3V1</accession>
<name>A0ACC2R3V1_9NEOP</name>
<comment type="caution">
    <text evidence="1">The sequence shown here is derived from an EMBL/GenBank/DDBJ whole genome shotgun (WGS) entry which is preliminary data.</text>
</comment>
<dbReference type="Proteomes" id="UP001231649">
    <property type="component" value="Chromosome 6"/>
</dbReference>
<evidence type="ECO:0000313" key="1">
    <source>
        <dbReference type="EMBL" id="KAJ8732048.1"/>
    </source>
</evidence>
<reference evidence="1" key="1">
    <citation type="submission" date="2023-03" db="EMBL/GenBank/DDBJ databases">
        <title>Chromosome-level genomes of two armyworms, Mythimna separata and Mythimna loreyi, provide insights into the biosynthesis and reception of sex pheromones.</title>
        <authorList>
            <person name="Zhao H."/>
        </authorList>
    </citation>
    <scope>NUCLEOTIDE SEQUENCE</scope>
    <source>
        <strain evidence="1">BeijingLab</strain>
    </source>
</reference>
<proteinExistence type="predicted"/>
<gene>
    <name evidence="1" type="ORF">PYW08_014778</name>
</gene>
<dbReference type="EMBL" id="CM056782">
    <property type="protein sequence ID" value="KAJ8732048.1"/>
    <property type="molecule type" value="Genomic_DNA"/>
</dbReference>
<evidence type="ECO:0000313" key="2">
    <source>
        <dbReference type="Proteomes" id="UP001231649"/>
    </source>
</evidence>
<keyword evidence="2" id="KW-1185">Reference proteome</keyword>
<organism evidence="1 2">
    <name type="scientific">Mythimna loreyi</name>
    <dbReference type="NCBI Taxonomy" id="667449"/>
    <lineage>
        <taxon>Eukaryota</taxon>
        <taxon>Metazoa</taxon>
        <taxon>Ecdysozoa</taxon>
        <taxon>Arthropoda</taxon>
        <taxon>Hexapoda</taxon>
        <taxon>Insecta</taxon>
        <taxon>Pterygota</taxon>
        <taxon>Neoptera</taxon>
        <taxon>Endopterygota</taxon>
        <taxon>Lepidoptera</taxon>
        <taxon>Glossata</taxon>
        <taxon>Ditrysia</taxon>
        <taxon>Noctuoidea</taxon>
        <taxon>Noctuidae</taxon>
        <taxon>Noctuinae</taxon>
        <taxon>Hadenini</taxon>
        <taxon>Mythimna</taxon>
    </lineage>
</organism>
<protein>
    <submittedName>
        <fullName evidence="1">Uncharacterized protein</fullName>
    </submittedName>
</protein>
<sequence>MKSMIIVALALVAVAAALPVEQEPVPIVRSSNEQNPDGSYSFEYESADGSKRQEVGTPTQTVDEEGKPATAIFVRGTYSYVNPDGNVETIQYQADNNGFSAEGPSVPKVASR</sequence>